<feature type="non-terminal residue" evidence="1">
    <location>
        <position position="1"/>
    </location>
</feature>
<dbReference type="AlphaFoldDB" id="A0A0F8YS59"/>
<evidence type="ECO:0000313" key="1">
    <source>
        <dbReference type="EMBL" id="KKK84268.1"/>
    </source>
</evidence>
<name>A0A0F8YS59_9ZZZZ</name>
<sequence>TIYEPGAPPFSASLHNMANRIAVAYSYQNKRFTTSWEQNTESDAEFGQKDLLLSQREKSATMAAQFRSTELDNRKYPLMDPAFTSRTKKFEAKVYLKGWMDTLDWRYYSQDEGNIIYEEIGAGEREIGEDDRPKAAQGFQLNSAAGWTITSIWLRVKKVGTPADNFQVALYDDNATTPNASQSATPNLAGGSITTSYVWYEFILDTPFAASTGTLYWIHIQRSGAVDSSNFYMIDTNGEQGYADGNLYIQRSSDSSWYNKNMDALFRVVGEEATTAQIIDIVSTAGEFFIDTDIIDASGVSSGTFRAGDQTALYEILELLKTGTTNSRRLLAEVTNIRKLRVYEEPAKNSANWTMNKKREMWDEYGVKVLPQDCPVGMWVQLIDFIPSTANISKLADPSPIFIDEAEYDVLKG</sequence>
<reference evidence="1" key="1">
    <citation type="journal article" date="2015" name="Nature">
        <title>Complex archaea that bridge the gap between prokaryotes and eukaryotes.</title>
        <authorList>
            <person name="Spang A."/>
            <person name="Saw J.H."/>
            <person name="Jorgensen S.L."/>
            <person name="Zaremba-Niedzwiedzka K."/>
            <person name="Martijn J."/>
            <person name="Lind A.E."/>
            <person name="van Eijk R."/>
            <person name="Schleper C."/>
            <person name="Guy L."/>
            <person name="Ettema T.J."/>
        </authorList>
    </citation>
    <scope>NUCLEOTIDE SEQUENCE</scope>
</reference>
<proteinExistence type="predicted"/>
<gene>
    <name evidence="1" type="ORF">LCGC14_2785070</name>
</gene>
<feature type="non-terminal residue" evidence="1">
    <location>
        <position position="413"/>
    </location>
</feature>
<comment type="caution">
    <text evidence="1">The sequence shown here is derived from an EMBL/GenBank/DDBJ whole genome shotgun (WGS) entry which is preliminary data.</text>
</comment>
<accession>A0A0F8YS59</accession>
<organism evidence="1">
    <name type="scientific">marine sediment metagenome</name>
    <dbReference type="NCBI Taxonomy" id="412755"/>
    <lineage>
        <taxon>unclassified sequences</taxon>
        <taxon>metagenomes</taxon>
        <taxon>ecological metagenomes</taxon>
    </lineage>
</organism>
<dbReference type="NCBIfam" id="NF041539">
    <property type="entry name" value="choice_anch_R"/>
    <property type="match status" value="1"/>
</dbReference>
<dbReference type="EMBL" id="LAZR01051855">
    <property type="protein sequence ID" value="KKK84268.1"/>
    <property type="molecule type" value="Genomic_DNA"/>
</dbReference>
<protein>
    <submittedName>
        <fullName evidence="1">Uncharacterized protein</fullName>
    </submittedName>
</protein>